<accession>A0A098BQD7</accession>
<gene>
    <name evidence="1" type="ORF">RHRU231_770034</name>
</gene>
<dbReference type="Proteomes" id="UP000042997">
    <property type="component" value="Unassembled WGS sequence"/>
</dbReference>
<dbReference type="eggNOG" id="ENOG5031EM3">
    <property type="taxonomic scope" value="Bacteria"/>
</dbReference>
<dbReference type="KEGG" id="rrz:CS378_20850"/>
<dbReference type="EMBL" id="CCSD01000091">
    <property type="protein sequence ID" value="CDZ90913.1"/>
    <property type="molecule type" value="Genomic_DNA"/>
</dbReference>
<dbReference type="RefSeq" id="WP_010593883.1">
    <property type="nucleotide sequence ID" value="NZ_CP023714.1"/>
</dbReference>
<dbReference type="OrthoDB" id="4570892at2"/>
<organism evidence="1 2">
    <name type="scientific">Rhodococcus ruber</name>
    <dbReference type="NCBI Taxonomy" id="1830"/>
    <lineage>
        <taxon>Bacteria</taxon>
        <taxon>Bacillati</taxon>
        <taxon>Actinomycetota</taxon>
        <taxon>Actinomycetes</taxon>
        <taxon>Mycobacteriales</taxon>
        <taxon>Nocardiaceae</taxon>
        <taxon>Rhodococcus</taxon>
    </lineage>
</organism>
<evidence type="ECO:0000313" key="1">
    <source>
        <dbReference type="EMBL" id="CDZ90913.1"/>
    </source>
</evidence>
<evidence type="ECO:0000313" key="2">
    <source>
        <dbReference type="Proteomes" id="UP000042997"/>
    </source>
</evidence>
<name>A0A098BQD7_9NOCA</name>
<protein>
    <submittedName>
        <fullName evidence="1">Uncharacterized protein</fullName>
    </submittedName>
</protein>
<sequence length="147" mass="14812">MRSFVDLGLFLSAVALGIGSFLPVVAGARPTEIPLTDLRDGIAAGDVSALGAADLPVHQALAAPLVLAAVLLLLAALFDSAVAGWAGVVVGLVATGAFAVRVHQQFDDYVRANHATALTNQTGFVLILSGLGVALLCAVIAGRRTSA</sequence>
<proteinExistence type="predicted"/>
<dbReference type="AlphaFoldDB" id="A0A098BQD7"/>
<reference evidence="1 2" key="1">
    <citation type="journal article" date="2014" name="Genome Announc.">
        <title>Draft Genome Sequence of Propane- and Butane-Oxidizing Actinobacterium Rhodococcus ruber IEGM 231.</title>
        <authorList>
            <person name="Ivshina I.B."/>
            <person name="Kuyukina M.S."/>
            <person name="Krivoruchko A.V."/>
            <person name="Barbe V."/>
            <person name="Fischer C."/>
        </authorList>
    </citation>
    <scope>NUCLEOTIDE SEQUENCE [LARGE SCALE GENOMIC DNA]</scope>
</reference>